<dbReference type="CDD" id="cd20169">
    <property type="entry name" value="Peptidase_M90_mtfA"/>
    <property type="match status" value="1"/>
</dbReference>
<name>A0ABU3PI49_9BURK</name>
<dbReference type="SUPFAM" id="SSF55486">
    <property type="entry name" value="Metalloproteases ('zincins'), catalytic domain"/>
    <property type="match status" value="1"/>
</dbReference>
<proteinExistence type="predicted"/>
<dbReference type="InterPro" id="IPR010384">
    <property type="entry name" value="MtfA_fam"/>
</dbReference>
<comment type="caution">
    <text evidence="1">The sequence shown here is derived from an EMBL/GenBank/DDBJ whole genome shotgun (WGS) entry which is preliminary data.</text>
</comment>
<organism evidence="1 2">
    <name type="scientific">Roseateles aquae</name>
    <dbReference type="NCBI Taxonomy" id="3077235"/>
    <lineage>
        <taxon>Bacteria</taxon>
        <taxon>Pseudomonadati</taxon>
        <taxon>Pseudomonadota</taxon>
        <taxon>Betaproteobacteria</taxon>
        <taxon>Burkholderiales</taxon>
        <taxon>Sphaerotilaceae</taxon>
        <taxon>Roseateles</taxon>
    </lineage>
</organism>
<dbReference type="Gene3D" id="3.40.390.10">
    <property type="entry name" value="Collagenase (Catalytic Domain)"/>
    <property type="match status" value="1"/>
</dbReference>
<dbReference type="Proteomes" id="UP001246372">
    <property type="component" value="Unassembled WGS sequence"/>
</dbReference>
<evidence type="ECO:0000313" key="1">
    <source>
        <dbReference type="EMBL" id="MDT9002222.1"/>
    </source>
</evidence>
<evidence type="ECO:0000313" key="2">
    <source>
        <dbReference type="Proteomes" id="UP001246372"/>
    </source>
</evidence>
<accession>A0ABU3PI49</accession>
<reference evidence="1" key="1">
    <citation type="submission" date="2023-09" db="EMBL/GenBank/DDBJ databases">
        <title>Paucibacter sp. APW11 Genome sequencing and assembly.</title>
        <authorList>
            <person name="Kim I."/>
        </authorList>
    </citation>
    <scope>NUCLEOTIDE SEQUENCE</scope>
    <source>
        <strain evidence="1">APW11</strain>
    </source>
</reference>
<dbReference type="InterPro" id="IPR024079">
    <property type="entry name" value="MetalloPept_cat_dom_sf"/>
</dbReference>
<dbReference type="EMBL" id="JAVXZY010000013">
    <property type="protein sequence ID" value="MDT9002222.1"/>
    <property type="molecule type" value="Genomic_DNA"/>
</dbReference>
<dbReference type="RefSeq" id="WP_315653114.1">
    <property type="nucleotide sequence ID" value="NZ_JAVXZY010000013.1"/>
</dbReference>
<dbReference type="Pfam" id="PF06167">
    <property type="entry name" value="Peptidase_M90"/>
    <property type="match status" value="1"/>
</dbReference>
<keyword evidence="2" id="KW-1185">Reference proteome</keyword>
<dbReference type="PANTHER" id="PTHR30164:SF2">
    <property type="entry name" value="PROTEIN MTFA"/>
    <property type="match status" value="1"/>
</dbReference>
<sequence length="273" mass="30633">MALALVFLLALGLMAALALQPAWRAHRRRQLQARPMPASWRRILRHRVPMVQRLPADLQLRLKQLMQVFLAEKQFIGCAGQPITDEVRVTIAAQACLPLLGAPRDFYPALRQILVYPGAFAVQRVHPGTAGVLMEQRQVLAGESWSQGQVVLSWQDVLEGAAQPEDGRNVVVHEFAHQLDQVKGFANGAPLLGSRAAYRRWSATMQQQFDDLRARVDAGIPDILSDYGATDPAEFFAVASEVFFEQPEQLAWARPALYQLLADYYKLDPLSWR</sequence>
<dbReference type="InterPro" id="IPR042252">
    <property type="entry name" value="MtfA_N"/>
</dbReference>
<dbReference type="Gene3D" id="1.10.472.150">
    <property type="entry name" value="Glucose-regulated metallo-peptidase M90, N-terminal domain"/>
    <property type="match status" value="1"/>
</dbReference>
<dbReference type="PANTHER" id="PTHR30164">
    <property type="entry name" value="MTFA PEPTIDASE"/>
    <property type="match status" value="1"/>
</dbReference>
<gene>
    <name evidence="1" type="ORF">RQP53_23280</name>
</gene>
<protein>
    <submittedName>
        <fullName evidence="1">Zinc-dependent peptidase</fullName>
    </submittedName>
</protein>